<reference evidence="1" key="1">
    <citation type="journal article" date="2019" name="PLoS Negl. Trop. Dis.">
        <title>Revisiting the worldwide diversity of Leptospira species in the environment.</title>
        <authorList>
            <person name="Vincent A.T."/>
            <person name="Schiettekatte O."/>
            <person name="Bourhy P."/>
            <person name="Veyrier F.J."/>
            <person name="Picardeau M."/>
        </authorList>
    </citation>
    <scope>NUCLEOTIDE SEQUENCE [LARGE SCALE GENOMIC DNA]</scope>
    <source>
        <strain evidence="1">201702455</strain>
    </source>
</reference>
<dbReference type="AlphaFoldDB" id="A0A4R9KC50"/>
<dbReference type="OrthoDB" id="325117at2"/>
<proteinExistence type="predicted"/>
<name>A0A4R9KC50_9LEPT</name>
<dbReference type="Proteomes" id="UP000297762">
    <property type="component" value="Unassembled WGS sequence"/>
</dbReference>
<sequence>MDEPDWASVTEEKLWKFLAWHLSENGIDSVLVGGAVVSVYSEGLYRSGDLDIAYTSYDRAVWLKIQTLMKGLGFNKTSRHFIHPKCKHLFVEYVSPPISIGEDYQILPAEKEISGKRIKLLSPTDCIKDRLASYVYFKARECLDQAILVAKRQPFLLKEIKRWCDEEGGEAKQAFLEFKNLLS</sequence>
<evidence type="ECO:0008006" key="3">
    <source>
        <dbReference type="Google" id="ProtNLM"/>
    </source>
</evidence>
<accession>A0A4R9KC50</accession>
<evidence type="ECO:0000313" key="1">
    <source>
        <dbReference type="EMBL" id="TGL63379.1"/>
    </source>
</evidence>
<dbReference type="RefSeq" id="WP_135648463.1">
    <property type="nucleotide sequence ID" value="NZ_RQGF01000012.1"/>
</dbReference>
<evidence type="ECO:0000313" key="2">
    <source>
        <dbReference type="Proteomes" id="UP000297762"/>
    </source>
</evidence>
<dbReference type="EMBL" id="RQGF01000012">
    <property type="protein sequence ID" value="TGL63379.1"/>
    <property type="molecule type" value="Genomic_DNA"/>
</dbReference>
<protein>
    <recommendedName>
        <fullName evidence="3">Nucleotidyltransferase family protein</fullName>
    </recommendedName>
</protein>
<comment type="caution">
    <text evidence="1">The sequence shown here is derived from an EMBL/GenBank/DDBJ whole genome shotgun (WGS) entry which is preliminary data.</text>
</comment>
<organism evidence="1 2">
    <name type="scientific">Leptospira sarikeiensis</name>
    <dbReference type="NCBI Taxonomy" id="2484943"/>
    <lineage>
        <taxon>Bacteria</taxon>
        <taxon>Pseudomonadati</taxon>
        <taxon>Spirochaetota</taxon>
        <taxon>Spirochaetia</taxon>
        <taxon>Leptospirales</taxon>
        <taxon>Leptospiraceae</taxon>
        <taxon>Leptospira</taxon>
    </lineage>
</organism>
<gene>
    <name evidence="1" type="ORF">EHQ64_05325</name>
</gene>
<keyword evidence="2" id="KW-1185">Reference proteome</keyword>